<feature type="signal peptide" evidence="5">
    <location>
        <begin position="1"/>
        <end position="22"/>
    </location>
</feature>
<gene>
    <name evidence="6" type="ORF">CHC_T00009226001</name>
</gene>
<dbReference type="Pfam" id="PF03098">
    <property type="entry name" value="An_peroxidase"/>
    <property type="match status" value="1"/>
</dbReference>
<comment type="subcellular location">
    <subcellularLocation>
        <location evidence="1">Secreted</location>
    </subcellularLocation>
</comment>
<dbReference type="AlphaFoldDB" id="R7QV32"/>
<dbReference type="PANTHER" id="PTHR11475:SF4">
    <property type="entry name" value="CHORION PEROXIDASE"/>
    <property type="match status" value="1"/>
</dbReference>
<sequence length="578" mass="65267">MAHSSILSFIALILLLIALSQAQPPAGNGRDGEDQGPVDAGTAVFDGRMGLNCAEEEFRRFDGACTNRATPLRQLFGSTRLPQFSYFGRRSSDRIRDNVRSLPSPRLISNIVAKQTMDVRERRGLNELVTFFGQFIDHTLVATPVNNGASEDGETVPREPFFIDVPEDDPMLANITGGQLRFFRSRRATVEERSTEVRPINSLTSLLDLDSVYGASEERAGFLRTNSGGLMRVGRNNLLPQNSMRLSNEPRLDRKFFVAGDLRSNEHPMLTSIHTIFLREHNDIATELQTTFPDFNDERLYQTARQINIAQFQKIVFDEWYPAITGRRLPLWRRFQANVDPAVSVLFSTAAFRIGHTLVNNVVSRQRSGNRNMRPLTLQDTFFSNVNLILNTGIDSFLRGAANTRAQEVDLMVVDALRNFLFTNVNGADGLDLIALNLQRSRDHGVPFYNDVRARFRRGNRARTFADITRNTNVQSALQTAYGSVDNVEAWIGLMAEDKPRVSSMGPTMLAIWVREFIRIRDGDSFYYENMSQYDPEVLANVPRLRAIFNGQDTMRALLLRHTGITNGELPSRTFFAN</sequence>
<evidence type="ECO:0000256" key="3">
    <source>
        <dbReference type="ARBA" id="ARBA00023180"/>
    </source>
</evidence>
<reference evidence="7" key="1">
    <citation type="journal article" date="2013" name="Proc. Natl. Acad. Sci. U.S.A.">
        <title>Genome structure and metabolic features in the red seaweed Chondrus crispus shed light on evolution of the Archaeplastida.</title>
        <authorList>
            <person name="Collen J."/>
            <person name="Porcel B."/>
            <person name="Carre W."/>
            <person name="Ball S.G."/>
            <person name="Chaparro C."/>
            <person name="Tonon T."/>
            <person name="Barbeyron T."/>
            <person name="Michel G."/>
            <person name="Noel B."/>
            <person name="Valentin K."/>
            <person name="Elias M."/>
            <person name="Artiguenave F."/>
            <person name="Arun A."/>
            <person name="Aury J.M."/>
            <person name="Barbosa-Neto J.F."/>
            <person name="Bothwell J.H."/>
            <person name="Bouget F.Y."/>
            <person name="Brillet L."/>
            <person name="Cabello-Hurtado F."/>
            <person name="Capella-Gutierrez S."/>
            <person name="Charrier B."/>
            <person name="Cladiere L."/>
            <person name="Cock J.M."/>
            <person name="Coelho S.M."/>
            <person name="Colleoni C."/>
            <person name="Czjzek M."/>
            <person name="Da Silva C."/>
            <person name="Delage L."/>
            <person name="Denoeud F."/>
            <person name="Deschamps P."/>
            <person name="Dittami S.M."/>
            <person name="Gabaldon T."/>
            <person name="Gachon C.M."/>
            <person name="Groisillier A."/>
            <person name="Herve C."/>
            <person name="Jabbari K."/>
            <person name="Katinka M."/>
            <person name="Kloareg B."/>
            <person name="Kowalczyk N."/>
            <person name="Labadie K."/>
            <person name="Leblanc C."/>
            <person name="Lopez P.J."/>
            <person name="McLachlan D.H."/>
            <person name="Meslet-Cladiere L."/>
            <person name="Moustafa A."/>
            <person name="Nehr Z."/>
            <person name="Nyvall Collen P."/>
            <person name="Panaud O."/>
            <person name="Partensky F."/>
            <person name="Poulain J."/>
            <person name="Rensing S.A."/>
            <person name="Rousvoal S."/>
            <person name="Samson G."/>
            <person name="Symeonidi A."/>
            <person name="Weissenbach J."/>
            <person name="Zambounis A."/>
            <person name="Wincker P."/>
            <person name="Boyen C."/>
        </authorList>
    </citation>
    <scope>NUCLEOTIDE SEQUENCE [LARGE SCALE GENOMIC DNA]</scope>
    <source>
        <strain evidence="7">cv. Stackhouse</strain>
    </source>
</reference>
<evidence type="ECO:0000256" key="2">
    <source>
        <dbReference type="ARBA" id="ARBA00022525"/>
    </source>
</evidence>
<feature type="binding site" description="axial binding residue" evidence="4">
    <location>
        <position position="356"/>
    </location>
    <ligand>
        <name>heme b</name>
        <dbReference type="ChEBI" id="CHEBI:60344"/>
    </ligand>
    <ligandPart>
        <name>Fe</name>
        <dbReference type="ChEBI" id="CHEBI:18248"/>
    </ligandPart>
</feature>
<dbReference type="SUPFAM" id="SSF48113">
    <property type="entry name" value="Heme-dependent peroxidases"/>
    <property type="match status" value="1"/>
</dbReference>
<keyword evidence="4" id="KW-0408">Iron</keyword>
<organism evidence="6 7">
    <name type="scientific">Chondrus crispus</name>
    <name type="common">Carrageen Irish moss</name>
    <name type="synonym">Polymorpha crispa</name>
    <dbReference type="NCBI Taxonomy" id="2769"/>
    <lineage>
        <taxon>Eukaryota</taxon>
        <taxon>Rhodophyta</taxon>
        <taxon>Florideophyceae</taxon>
        <taxon>Rhodymeniophycidae</taxon>
        <taxon>Gigartinales</taxon>
        <taxon>Gigartinaceae</taxon>
        <taxon>Chondrus</taxon>
    </lineage>
</organism>
<dbReference type="GO" id="GO:0020037">
    <property type="term" value="F:heme binding"/>
    <property type="evidence" value="ECO:0007669"/>
    <property type="project" value="InterPro"/>
</dbReference>
<dbReference type="GO" id="GO:0005576">
    <property type="term" value="C:extracellular region"/>
    <property type="evidence" value="ECO:0007669"/>
    <property type="project" value="UniProtKB-SubCell"/>
</dbReference>
<dbReference type="RefSeq" id="XP_005711514.1">
    <property type="nucleotide sequence ID" value="XM_005711457.1"/>
</dbReference>
<keyword evidence="6" id="KW-0575">Peroxidase</keyword>
<keyword evidence="6" id="KW-0560">Oxidoreductase</keyword>
<dbReference type="InterPro" id="IPR037120">
    <property type="entry name" value="Haem_peroxidase_sf_animal"/>
</dbReference>
<dbReference type="GO" id="GO:0046872">
    <property type="term" value="F:metal ion binding"/>
    <property type="evidence" value="ECO:0007669"/>
    <property type="project" value="UniProtKB-KW"/>
</dbReference>
<dbReference type="Proteomes" id="UP000012073">
    <property type="component" value="Unassembled WGS sequence"/>
</dbReference>
<dbReference type="PROSITE" id="PS50292">
    <property type="entry name" value="PEROXIDASE_3"/>
    <property type="match status" value="1"/>
</dbReference>
<dbReference type="InterPro" id="IPR010255">
    <property type="entry name" value="Haem_peroxidase_sf"/>
</dbReference>
<evidence type="ECO:0000256" key="1">
    <source>
        <dbReference type="ARBA" id="ARBA00004613"/>
    </source>
</evidence>
<dbReference type="GO" id="GO:0006979">
    <property type="term" value="P:response to oxidative stress"/>
    <property type="evidence" value="ECO:0007669"/>
    <property type="project" value="InterPro"/>
</dbReference>
<proteinExistence type="predicted"/>
<dbReference type="Gene3D" id="1.10.640.10">
    <property type="entry name" value="Haem peroxidase domain superfamily, animal type"/>
    <property type="match status" value="1"/>
</dbReference>
<dbReference type="PANTHER" id="PTHR11475">
    <property type="entry name" value="OXIDASE/PEROXIDASE"/>
    <property type="match status" value="1"/>
</dbReference>
<evidence type="ECO:0000256" key="5">
    <source>
        <dbReference type="SAM" id="SignalP"/>
    </source>
</evidence>
<keyword evidence="5" id="KW-0732">Signal</keyword>
<keyword evidence="4" id="KW-0349">Heme</keyword>
<dbReference type="OrthoDB" id="823504at2759"/>
<dbReference type="GO" id="GO:0004601">
    <property type="term" value="F:peroxidase activity"/>
    <property type="evidence" value="ECO:0007669"/>
    <property type="project" value="UniProtKB-KW"/>
</dbReference>
<dbReference type="Gramene" id="CDF41220">
    <property type="protein sequence ID" value="CDF41220"/>
    <property type="gene ID" value="CHC_T00009226001"/>
</dbReference>
<evidence type="ECO:0000313" key="7">
    <source>
        <dbReference type="Proteomes" id="UP000012073"/>
    </source>
</evidence>
<keyword evidence="7" id="KW-1185">Reference proteome</keyword>
<protein>
    <submittedName>
        <fullName evidence="6">Animal heme peroxidase homologue</fullName>
    </submittedName>
</protein>
<feature type="chain" id="PRO_5004454880" evidence="5">
    <location>
        <begin position="23"/>
        <end position="578"/>
    </location>
</feature>
<evidence type="ECO:0000313" key="6">
    <source>
        <dbReference type="EMBL" id="CDF41220.1"/>
    </source>
</evidence>
<dbReference type="GeneID" id="17319231"/>
<keyword evidence="4" id="KW-0479">Metal-binding</keyword>
<dbReference type="KEGG" id="ccp:CHC_T00009226001"/>
<dbReference type="PRINTS" id="PR00457">
    <property type="entry name" value="ANPEROXIDASE"/>
</dbReference>
<keyword evidence="2" id="KW-0964">Secreted</keyword>
<dbReference type="InterPro" id="IPR019791">
    <property type="entry name" value="Haem_peroxidase_animal"/>
</dbReference>
<name>R7QV32_CHOCR</name>
<accession>R7QV32</accession>
<keyword evidence="3" id="KW-0325">Glycoprotein</keyword>
<dbReference type="EMBL" id="HG002328">
    <property type="protein sequence ID" value="CDF41220.1"/>
    <property type="molecule type" value="Genomic_DNA"/>
</dbReference>
<evidence type="ECO:0000256" key="4">
    <source>
        <dbReference type="PIRSR" id="PIRSR619791-2"/>
    </source>
</evidence>